<feature type="region of interest" description="Disordered" evidence="6">
    <location>
        <begin position="65"/>
        <end position="84"/>
    </location>
</feature>
<organism evidence="9">
    <name type="scientific">Opuntia streptacantha</name>
    <name type="common">Prickly pear cactus</name>
    <name type="synonym">Opuntia cardona</name>
    <dbReference type="NCBI Taxonomy" id="393608"/>
    <lineage>
        <taxon>Eukaryota</taxon>
        <taxon>Viridiplantae</taxon>
        <taxon>Streptophyta</taxon>
        <taxon>Embryophyta</taxon>
        <taxon>Tracheophyta</taxon>
        <taxon>Spermatophyta</taxon>
        <taxon>Magnoliopsida</taxon>
        <taxon>eudicotyledons</taxon>
        <taxon>Gunneridae</taxon>
        <taxon>Pentapetalae</taxon>
        <taxon>Caryophyllales</taxon>
        <taxon>Cactineae</taxon>
        <taxon>Cactaceae</taxon>
        <taxon>Opuntioideae</taxon>
        <taxon>Opuntia</taxon>
    </lineage>
</organism>
<evidence type="ECO:0000259" key="8">
    <source>
        <dbReference type="PROSITE" id="PS51039"/>
    </source>
</evidence>
<dbReference type="PANTHER" id="PTHR10634">
    <property type="entry name" value="AN1-TYPE ZINC FINGER PROTEIN"/>
    <property type="match status" value="1"/>
</dbReference>
<dbReference type="Pfam" id="PF01428">
    <property type="entry name" value="zf-AN1"/>
    <property type="match status" value="1"/>
</dbReference>
<sequence length="144" mass="15610">MANGDPSHCANNCGFFGNPSTNNLCSKCYKDCLMKQSKDLSDSVLNINKLGDQKLCQKKDELGVNENIGEGSSTSSGSSEPGTRCSLCKKRVGLTGFRCRCGQTFCSLHRYSDKHNCVFDYKGAGKEAIARANPVVKADKIDKI</sequence>
<proteinExistence type="predicted"/>
<evidence type="ECO:0000259" key="7">
    <source>
        <dbReference type="PROSITE" id="PS51036"/>
    </source>
</evidence>
<reference evidence="9" key="1">
    <citation type="journal article" date="2013" name="J. Plant Res.">
        <title>Effect of fungi and light on seed germination of three Opuntia species from semiarid lands of central Mexico.</title>
        <authorList>
            <person name="Delgado-Sanchez P."/>
            <person name="Jimenez-Bremont J.F."/>
            <person name="Guerrero-Gonzalez Mde L."/>
            <person name="Flores J."/>
        </authorList>
    </citation>
    <scope>NUCLEOTIDE SEQUENCE</scope>
    <source>
        <tissue evidence="9">Cladode</tissue>
    </source>
</reference>
<dbReference type="FunFam" id="4.10.1110.10:FF:000001">
    <property type="entry name" value="Zinc finger AN1-type containing 6"/>
    <property type="match status" value="1"/>
</dbReference>
<dbReference type="EMBL" id="GISG01058917">
    <property type="protein sequence ID" value="MBA4626841.1"/>
    <property type="molecule type" value="Transcribed_RNA"/>
</dbReference>
<dbReference type="EMBL" id="GISG01058919">
    <property type="protein sequence ID" value="MBA4626843.1"/>
    <property type="molecule type" value="Transcribed_RNA"/>
</dbReference>
<dbReference type="InterPro" id="IPR002653">
    <property type="entry name" value="Znf_A20"/>
</dbReference>
<evidence type="ECO:0008006" key="10">
    <source>
        <dbReference type="Google" id="ProtNLM"/>
    </source>
</evidence>
<dbReference type="SMART" id="SM00154">
    <property type="entry name" value="ZnF_AN1"/>
    <property type="match status" value="1"/>
</dbReference>
<dbReference type="SMART" id="SM00259">
    <property type="entry name" value="ZnF_A20"/>
    <property type="match status" value="1"/>
</dbReference>
<name>A0A7C9CUD4_OPUST</name>
<dbReference type="GO" id="GO:0008270">
    <property type="term" value="F:zinc ion binding"/>
    <property type="evidence" value="ECO:0007669"/>
    <property type="project" value="UniProtKB-KW"/>
</dbReference>
<feature type="domain" description="A20-type" evidence="7">
    <location>
        <begin position="3"/>
        <end position="37"/>
    </location>
</feature>
<dbReference type="InterPro" id="IPR050652">
    <property type="entry name" value="AN1_A20_ZnFinger"/>
</dbReference>
<evidence type="ECO:0000256" key="6">
    <source>
        <dbReference type="SAM" id="MobiDB-lite"/>
    </source>
</evidence>
<reference evidence="9" key="2">
    <citation type="submission" date="2020-07" db="EMBL/GenBank/DDBJ databases">
        <authorList>
            <person name="Vera ALvarez R."/>
            <person name="Arias-Moreno D.M."/>
            <person name="Jimenez-Jacinto V."/>
            <person name="Jimenez-Bremont J.F."/>
            <person name="Swaminathan K."/>
            <person name="Moose S.P."/>
            <person name="Guerrero-Gonzalez M.L."/>
            <person name="Marino-Ramirez L."/>
            <person name="Landsman D."/>
            <person name="Rodriguez-Kessler M."/>
            <person name="Delgado-Sanchez P."/>
        </authorList>
    </citation>
    <scope>NUCLEOTIDE SEQUENCE</scope>
    <source>
        <tissue evidence="9">Cladode</tissue>
    </source>
</reference>
<evidence type="ECO:0000256" key="1">
    <source>
        <dbReference type="ARBA" id="ARBA00003732"/>
    </source>
</evidence>
<dbReference type="GO" id="GO:0003677">
    <property type="term" value="F:DNA binding"/>
    <property type="evidence" value="ECO:0007669"/>
    <property type="project" value="InterPro"/>
</dbReference>
<dbReference type="PROSITE" id="PS51039">
    <property type="entry name" value="ZF_AN1"/>
    <property type="match status" value="1"/>
</dbReference>
<dbReference type="SUPFAM" id="SSF57716">
    <property type="entry name" value="Glucocorticoid receptor-like (DNA-binding domain)"/>
    <property type="match status" value="1"/>
</dbReference>
<dbReference type="Gene3D" id="4.10.1110.10">
    <property type="entry name" value="AN1-like Zinc finger"/>
    <property type="match status" value="1"/>
</dbReference>
<comment type="function">
    <text evidence="1">May be involved in environmental stress response.</text>
</comment>
<dbReference type="InterPro" id="IPR000058">
    <property type="entry name" value="Znf_AN1"/>
</dbReference>
<dbReference type="PROSITE" id="PS51036">
    <property type="entry name" value="ZF_A20"/>
    <property type="match status" value="1"/>
</dbReference>
<evidence type="ECO:0000256" key="2">
    <source>
        <dbReference type="ARBA" id="ARBA00022723"/>
    </source>
</evidence>
<dbReference type="EMBL" id="GISG01058918">
    <property type="protein sequence ID" value="MBA4626842.1"/>
    <property type="molecule type" value="Transcribed_RNA"/>
</dbReference>
<dbReference type="AlphaFoldDB" id="A0A7C9CUD4"/>
<evidence type="ECO:0000256" key="4">
    <source>
        <dbReference type="ARBA" id="ARBA00022833"/>
    </source>
</evidence>
<dbReference type="Pfam" id="PF01754">
    <property type="entry name" value="zf-A20"/>
    <property type="match status" value="1"/>
</dbReference>
<keyword evidence="4" id="KW-0862">Zinc</keyword>
<protein>
    <recommendedName>
        <fullName evidence="10">AN1-type domain-containing protein</fullName>
    </recommendedName>
</protein>
<feature type="compositionally biased region" description="Low complexity" evidence="6">
    <location>
        <begin position="69"/>
        <end position="83"/>
    </location>
</feature>
<evidence type="ECO:0000256" key="5">
    <source>
        <dbReference type="PROSITE-ProRule" id="PRU00449"/>
    </source>
</evidence>
<dbReference type="PANTHER" id="PTHR10634:SF149">
    <property type="entry name" value="AN1-TYPE DOMAIN-CONTAINING PROTEIN-RELATED"/>
    <property type="match status" value="1"/>
</dbReference>
<keyword evidence="2" id="KW-0479">Metal-binding</keyword>
<evidence type="ECO:0000313" key="9">
    <source>
        <dbReference type="EMBL" id="MBA4626841.1"/>
    </source>
</evidence>
<dbReference type="InterPro" id="IPR035896">
    <property type="entry name" value="AN1-like_Znf"/>
</dbReference>
<dbReference type="EMBL" id="GISG01058916">
    <property type="protein sequence ID" value="MBA4626840.1"/>
    <property type="molecule type" value="Transcribed_RNA"/>
</dbReference>
<evidence type="ECO:0000256" key="3">
    <source>
        <dbReference type="ARBA" id="ARBA00022771"/>
    </source>
</evidence>
<feature type="domain" description="AN1-type" evidence="8">
    <location>
        <begin position="79"/>
        <end position="125"/>
    </location>
</feature>
<accession>A0A7C9CUD4</accession>
<dbReference type="SUPFAM" id="SSF118310">
    <property type="entry name" value="AN1-like Zinc finger"/>
    <property type="match status" value="1"/>
</dbReference>
<keyword evidence="3 5" id="KW-0863">Zinc-finger</keyword>